<keyword evidence="2" id="KW-1185">Reference proteome</keyword>
<dbReference type="EMBL" id="CCAZ020000001">
    <property type="protein sequence ID" value="CEG08713.1"/>
    <property type="molecule type" value="Genomic_DNA"/>
</dbReference>
<dbReference type="Proteomes" id="UP000035762">
    <property type="component" value="Unassembled WGS sequence"/>
</dbReference>
<dbReference type="AlphaFoldDB" id="A0A090N7J5"/>
<sequence>MAGSISLSMSQQFKRSGAYAIPLSGGKLYTLAAGKTNTPQDSYQDYGLTIKHPNPIPLDENGYVPPFYLADGFIKIRLNDANGLTVREVDNLLVVGPSSGTGGGGGGGVDATTVLATGDIKYRYGDGQLAGFVRANGRTIGSSTSGATERANLDTEALFNYLWQVDSTLAVSSGRGASSAADWAANKNIALPDGRGRVLAGLDTMGNSAAGRLTSTYFGSDATVLGASNGGESSTLVTANLPPYTPSGTVASTVIGSVTVTGYATSFATGSGDAAHPAMNSNGNSTYSVSGTASGSLSGVAQGGTSTPFANVQPTLLVTTYIKL</sequence>
<name>A0A090N7J5_AFIFE</name>
<proteinExistence type="predicted"/>
<protein>
    <recommendedName>
        <fullName evidence="3">Microcystin-dependent protein</fullName>
    </recommendedName>
</protein>
<organism evidence="1 2">
    <name type="scientific">Afipia felis</name>
    <name type="common">Cat scratch disease bacillus</name>
    <dbReference type="NCBI Taxonomy" id="1035"/>
    <lineage>
        <taxon>Bacteria</taxon>
        <taxon>Pseudomonadati</taxon>
        <taxon>Pseudomonadota</taxon>
        <taxon>Alphaproteobacteria</taxon>
        <taxon>Hyphomicrobiales</taxon>
        <taxon>Nitrobacteraceae</taxon>
        <taxon>Afipia</taxon>
    </lineage>
</organism>
<comment type="caution">
    <text evidence="1">The sequence shown here is derived from an EMBL/GenBank/DDBJ whole genome shotgun (WGS) entry which is preliminary data.</text>
</comment>
<dbReference type="STRING" id="1035.BN961_02131"/>
<reference evidence="1 2" key="1">
    <citation type="journal article" date="2014" name="Genome Announc.">
        <title>Genome Sequence of Afipia felis Strain 76713, Isolated in Hospital Water Using an Amoeba Co-Culture Procedure.</title>
        <authorList>
            <person name="Benamar S."/>
            <person name="La Scola B."/>
            <person name="Croce O."/>
        </authorList>
    </citation>
    <scope>NUCLEOTIDE SEQUENCE [LARGE SCALE GENOMIC DNA]</scope>
    <source>
        <strain evidence="1 2">76713</strain>
    </source>
</reference>
<evidence type="ECO:0008006" key="3">
    <source>
        <dbReference type="Google" id="ProtNLM"/>
    </source>
</evidence>
<dbReference type="SUPFAM" id="SSF88874">
    <property type="entry name" value="Receptor-binding domain of short tail fibre protein gp12"/>
    <property type="match status" value="1"/>
</dbReference>
<evidence type="ECO:0000313" key="2">
    <source>
        <dbReference type="Proteomes" id="UP000035762"/>
    </source>
</evidence>
<accession>A0A090N7J5</accession>
<gene>
    <name evidence="1" type="ORF">BN961_02131</name>
</gene>
<evidence type="ECO:0000313" key="1">
    <source>
        <dbReference type="EMBL" id="CEG08713.1"/>
    </source>
</evidence>